<evidence type="ECO:0000256" key="1">
    <source>
        <dbReference type="SAM" id="MobiDB-lite"/>
    </source>
</evidence>
<evidence type="ECO:0000313" key="3">
    <source>
        <dbReference type="Proteomes" id="UP001189429"/>
    </source>
</evidence>
<feature type="compositionally biased region" description="Polar residues" evidence="1">
    <location>
        <begin position="96"/>
        <end position="106"/>
    </location>
</feature>
<sequence>MSGKPSLPSTELIEVAISGDNMLFVKRSEAFQVGNQITITGTGFSGHKERAVVKAIDGNEIMLDSQLGFSYRPGAEVAVEAIKVTEALTDAPTPSPTAVPTESPTAAPTEAPLTDPPTGTSLTDTTTSKTTTTYTTTTLTATSITTVF</sequence>
<accession>A0ABN9WLE4</accession>
<comment type="caution">
    <text evidence="2">The sequence shown here is derived from an EMBL/GenBank/DDBJ whole genome shotgun (WGS) entry which is preliminary data.</text>
</comment>
<protein>
    <submittedName>
        <fullName evidence="2">Uncharacterized protein</fullName>
    </submittedName>
</protein>
<evidence type="ECO:0000313" key="2">
    <source>
        <dbReference type="EMBL" id="CAK0887407.1"/>
    </source>
</evidence>
<reference evidence="2" key="1">
    <citation type="submission" date="2023-10" db="EMBL/GenBank/DDBJ databases">
        <authorList>
            <person name="Chen Y."/>
            <person name="Shah S."/>
            <person name="Dougan E. K."/>
            <person name="Thang M."/>
            <person name="Chan C."/>
        </authorList>
    </citation>
    <scope>NUCLEOTIDE SEQUENCE [LARGE SCALE GENOMIC DNA]</scope>
</reference>
<organism evidence="2 3">
    <name type="scientific">Prorocentrum cordatum</name>
    <dbReference type="NCBI Taxonomy" id="2364126"/>
    <lineage>
        <taxon>Eukaryota</taxon>
        <taxon>Sar</taxon>
        <taxon>Alveolata</taxon>
        <taxon>Dinophyceae</taxon>
        <taxon>Prorocentrales</taxon>
        <taxon>Prorocentraceae</taxon>
        <taxon>Prorocentrum</taxon>
    </lineage>
</organism>
<proteinExistence type="predicted"/>
<keyword evidence="3" id="KW-1185">Reference proteome</keyword>
<gene>
    <name evidence="2" type="ORF">PCOR1329_LOCUS68473</name>
</gene>
<name>A0ABN9WLE4_9DINO</name>
<feature type="compositionally biased region" description="Low complexity" evidence="1">
    <location>
        <begin position="112"/>
        <end position="129"/>
    </location>
</feature>
<dbReference type="EMBL" id="CAUYUJ010018937">
    <property type="protein sequence ID" value="CAK0887407.1"/>
    <property type="molecule type" value="Genomic_DNA"/>
</dbReference>
<dbReference type="Proteomes" id="UP001189429">
    <property type="component" value="Unassembled WGS sequence"/>
</dbReference>
<feature type="region of interest" description="Disordered" evidence="1">
    <location>
        <begin position="88"/>
        <end position="129"/>
    </location>
</feature>